<protein>
    <recommendedName>
        <fullName evidence="1">DUF6285 domain-containing protein</fullName>
    </recommendedName>
</protein>
<keyword evidence="3" id="KW-1185">Reference proteome</keyword>
<reference evidence="3" key="1">
    <citation type="submission" date="2017-06" db="EMBL/GenBank/DDBJ databases">
        <authorList>
            <person name="Varghese N."/>
            <person name="Submissions S."/>
        </authorList>
    </citation>
    <scope>NUCLEOTIDE SEQUENCE [LARGE SCALE GENOMIC DNA]</scope>
    <source>
        <strain evidence="3">LNB2</strain>
    </source>
</reference>
<accession>A0A239D7F2</accession>
<dbReference type="AlphaFoldDB" id="A0A239D7F2"/>
<proteinExistence type="predicted"/>
<dbReference type="Proteomes" id="UP000198281">
    <property type="component" value="Unassembled WGS sequence"/>
</dbReference>
<evidence type="ECO:0000259" key="1">
    <source>
        <dbReference type="Pfam" id="PF19802"/>
    </source>
</evidence>
<sequence length="103" mass="11474">MRHYRPSTADLLSAVSDFLRELGPRLESGDRYQSLVCTHILAMVERELRGEPLADEDEAALVAAIRAGDHDGDWDATFARILNRTVARVAIAKPDHLAPEHRS</sequence>
<evidence type="ECO:0000313" key="3">
    <source>
        <dbReference type="Proteomes" id="UP000198281"/>
    </source>
</evidence>
<dbReference type="OrthoDB" id="7582676at2"/>
<feature type="domain" description="DUF6285" evidence="1">
    <location>
        <begin position="24"/>
        <end position="95"/>
    </location>
</feature>
<dbReference type="RefSeq" id="WP_089218499.1">
    <property type="nucleotide sequence ID" value="NZ_FZOS01000003.1"/>
</dbReference>
<dbReference type="Pfam" id="PF19802">
    <property type="entry name" value="DUF6285"/>
    <property type="match status" value="1"/>
</dbReference>
<dbReference type="InterPro" id="IPR046252">
    <property type="entry name" value="DUF6285"/>
</dbReference>
<dbReference type="EMBL" id="FZOS01000003">
    <property type="protein sequence ID" value="SNS27503.1"/>
    <property type="molecule type" value="Genomic_DNA"/>
</dbReference>
<evidence type="ECO:0000313" key="2">
    <source>
        <dbReference type="EMBL" id="SNS27503.1"/>
    </source>
</evidence>
<gene>
    <name evidence="2" type="ORF">SAMN06295912_103223</name>
</gene>
<name>A0A239D7F2_9SPHN</name>
<organism evidence="2 3">
    <name type="scientific">Edaphosphingomonas laterariae</name>
    <dbReference type="NCBI Taxonomy" id="861865"/>
    <lineage>
        <taxon>Bacteria</taxon>
        <taxon>Pseudomonadati</taxon>
        <taxon>Pseudomonadota</taxon>
        <taxon>Alphaproteobacteria</taxon>
        <taxon>Sphingomonadales</taxon>
        <taxon>Rhizorhabdaceae</taxon>
        <taxon>Edaphosphingomonas</taxon>
    </lineage>
</organism>